<dbReference type="Proteomes" id="UP000074561">
    <property type="component" value="Chromosome"/>
</dbReference>
<dbReference type="RefSeq" id="WP_061945408.1">
    <property type="nucleotide sequence ID" value="NZ_CP013234.1"/>
</dbReference>
<sequence length="296" mass="33268">MQSIPPPGEVIRNGYLLIDASNIDDETFAEPLPMLRCTPGTLTNADELTPRLIDVAALSPTQQDEVTAVLLRETDSDTPPVVCAWLQSSLEADTLARHVARFLVGPGSDGNTVFWRYYDPRVFSLAMALFAPAQKEALLGPITEWRFTWCRHWWSVEGPGREIDPLGGHKSAWPSAKQWLSLDHSQLIARVLLQIHDLQDSVSATDAVRYQREADLALVNAKQHLKLNEDHELVEYALHSVRYGDAFKRHPKLDIAWTDLAQGNTNWSDLRAMLDHNDYQKLNQQSQLQQMPTGAG</sequence>
<gene>
    <name evidence="2" type="ORF">CPter91_5373</name>
</gene>
<dbReference type="Pfam" id="PF13503">
    <property type="entry name" value="DUF4123"/>
    <property type="match status" value="1"/>
</dbReference>
<dbReference type="InterPro" id="IPR025391">
    <property type="entry name" value="DUF4123"/>
</dbReference>
<protein>
    <recommendedName>
        <fullName evidence="1">DUF4123 domain-containing protein</fullName>
    </recommendedName>
</protein>
<accession>A0A127QC65</accession>
<name>A0A127QC65_9BURK</name>
<evidence type="ECO:0000313" key="2">
    <source>
        <dbReference type="EMBL" id="AMP07659.1"/>
    </source>
</evidence>
<feature type="domain" description="DUF4123" evidence="1">
    <location>
        <begin position="45"/>
        <end position="135"/>
    </location>
</feature>
<proteinExistence type="predicted"/>
<reference evidence="2 3" key="1">
    <citation type="submission" date="2015-11" db="EMBL/GenBank/DDBJ databases">
        <title>Exploring the genomic traits of fungus-feeding bacterial genus Collimonas.</title>
        <authorList>
            <person name="Song C."/>
            <person name="Schmidt R."/>
            <person name="de Jager V."/>
            <person name="Krzyzanowska D."/>
            <person name="Jongedijk E."/>
            <person name="Cankar K."/>
            <person name="Beekwilder J."/>
            <person name="van Veen A."/>
            <person name="de Boer W."/>
            <person name="van Veen J.A."/>
            <person name="Garbeva P."/>
        </authorList>
    </citation>
    <scope>NUCLEOTIDE SEQUENCE [LARGE SCALE GENOMIC DNA]</scope>
    <source>
        <strain evidence="2 3">Ter91</strain>
    </source>
</reference>
<evidence type="ECO:0000313" key="3">
    <source>
        <dbReference type="Proteomes" id="UP000074561"/>
    </source>
</evidence>
<dbReference type="AlphaFoldDB" id="A0A127QC65"/>
<dbReference type="KEGG" id="cpra:CPter91_5373"/>
<dbReference type="EMBL" id="CP013234">
    <property type="protein sequence ID" value="AMP07659.1"/>
    <property type="molecule type" value="Genomic_DNA"/>
</dbReference>
<organism evidence="2 3">
    <name type="scientific">Collimonas pratensis</name>
    <dbReference type="NCBI Taxonomy" id="279113"/>
    <lineage>
        <taxon>Bacteria</taxon>
        <taxon>Pseudomonadati</taxon>
        <taxon>Pseudomonadota</taxon>
        <taxon>Betaproteobacteria</taxon>
        <taxon>Burkholderiales</taxon>
        <taxon>Oxalobacteraceae</taxon>
        <taxon>Collimonas</taxon>
    </lineage>
</organism>
<dbReference type="OrthoDB" id="6660528at2"/>
<dbReference type="STRING" id="279113.CPter91_5373"/>
<dbReference type="PATRIC" id="fig|279113.9.peg.5334"/>
<evidence type="ECO:0000259" key="1">
    <source>
        <dbReference type="Pfam" id="PF13503"/>
    </source>
</evidence>